<dbReference type="GO" id="GO:1903232">
    <property type="term" value="P:melanosome assembly"/>
    <property type="evidence" value="ECO:0007669"/>
    <property type="project" value="TreeGrafter"/>
</dbReference>
<organism evidence="1 2">
    <name type="scientific">Acipenser ruthenus</name>
    <name type="common">Sterlet sturgeon</name>
    <dbReference type="NCBI Taxonomy" id="7906"/>
    <lineage>
        <taxon>Eukaryota</taxon>
        <taxon>Metazoa</taxon>
        <taxon>Chordata</taxon>
        <taxon>Craniata</taxon>
        <taxon>Vertebrata</taxon>
        <taxon>Euteleostomi</taxon>
        <taxon>Actinopterygii</taxon>
        <taxon>Chondrostei</taxon>
        <taxon>Acipenseriformes</taxon>
        <taxon>Acipenseridae</taxon>
        <taxon>Acipenser</taxon>
    </lineage>
</organism>
<dbReference type="AlphaFoldDB" id="A0A444ULG4"/>
<keyword evidence="2" id="KW-1185">Reference proteome</keyword>
<name>A0A444ULG4_ACIRT</name>
<dbReference type="PANTHER" id="PTHR12761:SF1">
    <property type="entry name" value="BLOC-3 COMPLEX MEMBER HPS1"/>
    <property type="match status" value="1"/>
</dbReference>
<dbReference type="GO" id="GO:0005085">
    <property type="term" value="F:guanyl-nucleotide exchange factor activity"/>
    <property type="evidence" value="ECO:0007669"/>
    <property type="project" value="TreeGrafter"/>
</dbReference>
<dbReference type="GO" id="GO:0031085">
    <property type="term" value="C:BLOC-3 complex"/>
    <property type="evidence" value="ECO:0007669"/>
    <property type="project" value="TreeGrafter"/>
</dbReference>
<dbReference type="PANTHER" id="PTHR12761">
    <property type="entry name" value="HERMANSKY-PUDLAK SYNDROME PROTEIN 1"/>
    <property type="match status" value="1"/>
</dbReference>
<dbReference type="EMBL" id="SCEB01214322">
    <property type="protein sequence ID" value="RXM36011.1"/>
    <property type="molecule type" value="Genomic_DNA"/>
</dbReference>
<gene>
    <name evidence="1" type="ORF">EOD39_12349</name>
</gene>
<dbReference type="InterPro" id="IPR026053">
    <property type="entry name" value="HPS1"/>
</dbReference>
<reference evidence="1 2" key="1">
    <citation type="submission" date="2019-01" db="EMBL/GenBank/DDBJ databases">
        <title>Draft Genome and Complete Hox-Cluster Characterization of the Sterlet Sturgeon (Acipenser ruthenus).</title>
        <authorList>
            <person name="Wei Q."/>
        </authorList>
    </citation>
    <scope>NUCLEOTIDE SEQUENCE [LARGE SCALE GENOMIC DNA]</scope>
    <source>
        <strain evidence="1">WHYD16114868_AA</strain>
        <tissue evidence="1">Blood</tissue>
    </source>
</reference>
<sequence>MKCLLVASESAEVLFYWADPEFEQNIRDQYGPRQYVGDTFAECLYNGDGEESEEDLRRKIYMMKKLIEVHFGMVTLNSAPLRKE</sequence>
<protein>
    <submittedName>
        <fullName evidence="1">Hermansky-Pudlak syndrome 1 protein</fullName>
    </submittedName>
</protein>
<dbReference type="Proteomes" id="UP000289886">
    <property type="component" value="Unassembled WGS sequence"/>
</dbReference>
<evidence type="ECO:0000313" key="1">
    <source>
        <dbReference type="EMBL" id="RXM36011.1"/>
    </source>
</evidence>
<proteinExistence type="predicted"/>
<accession>A0A444ULG4</accession>
<comment type="caution">
    <text evidence="1">The sequence shown here is derived from an EMBL/GenBank/DDBJ whole genome shotgun (WGS) entry which is preliminary data.</text>
</comment>
<evidence type="ECO:0000313" key="2">
    <source>
        <dbReference type="Proteomes" id="UP000289886"/>
    </source>
</evidence>